<gene>
    <name evidence="8" type="ORF">MCHLO_12819</name>
</gene>
<dbReference type="Pfam" id="PF00153">
    <property type="entry name" value="Mito_carr"/>
    <property type="match status" value="1"/>
</dbReference>
<evidence type="ECO:0000256" key="7">
    <source>
        <dbReference type="SAM" id="Phobius"/>
    </source>
</evidence>
<accession>A0ABQ0LYK6</accession>
<evidence type="ECO:0000313" key="8">
    <source>
        <dbReference type="EMBL" id="GAT56130.1"/>
    </source>
</evidence>
<feature type="transmembrane region" description="Helical" evidence="7">
    <location>
        <begin position="125"/>
        <end position="147"/>
    </location>
</feature>
<keyword evidence="2 5" id="KW-0812">Transmembrane</keyword>
<dbReference type="PROSITE" id="PS50920">
    <property type="entry name" value="SOLCAR"/>
    <property type="match status" value="1"/>
</dbReference>
<sequence length="343" mass="37963">MHLPLGVPDEVLLAYSKDALLRILRLGITMPFVGALVRFRANSIPHRAQPDDLEAASDLTVVEATSYFGTLKRVYTVQGWAGLYQGIVPSIAEVVLDFIMFILSIRLASLTPSVQILPFHLRNLWGLVPFILLYLLFAAVPVALHVIRVRSIVTRYRLRTLNLGTALRVLLSSAERRNPLRLYRLPGVVFATILSFVILTTTTLGCFIFFPASTRPGTGLGQTHIAYPLGIVAVLTVLLTPLDVMRVRLSLQRAGETPATQPLETAVVPEPMESKPETEESPLLAHNVEQEVIQAGTGTEQPPYTSLRDCARKILEEEGGGALYRGWWITALILFPMFSSLWI</sequence>
<evidence type="ECO:0000256" key="1">
    <source>
        <dbReference type="ARBA" id="ARBA00004141"/>
    </source>
</evidence>
<evidence type="ECO:0000256" key="3">
    <source>
        <dbReference type="ARBA" id="ARBA00022989"/>
    </source>
</evidence>
<feature type="repeat" description="Solcar" evidence="5">
    <location>
        <begin position="221"/>
        <end position="343"/>
    </location>
</feature>
<reference evidence="8" key="1">
    <citation type="submission" date="2014-09" db="EMBL/GenBank/DDBJ databases">
        <title>Genome sequence of the luminous mushroom Mycena chlorophos for searching fungal bioluminescence genes.</title>
        <authorList>
            <person name="Tanaka Y."/>
            <person name="Kasuga D."/>
            <person name="Oba Y."/>
            <person name="Hase S."/>
            <person name="Sato K."/>
            <person name="Oba Y."/>
            <person name="Sakakibara Y."/>
        </authorList>
    </citation>
    <scope>NUCLEOTIDE SEQUENCE</scope>
</reference>
<dbReference type="InterPro" id="IPR018108">
    <property type="entry name" value="MCP_transmembrane"/>
</dbReference>
<proteinExistence type="inferred from homology"/>
<keyword evidence="9" id="KW-1185">Reference proteome</keyword>
<evidence type="ECO:0000256" key="5">
    <source>
        <dbReference type="PROSITE-ProRule" id="PRU00282"/>
    </source>
</evidence>
<dbReference type="InterPro" id="IPR023395">
    <property type="entry name" value="MCP_dom_sf"/>
</dbReference>
<feature type="transmembrane region" description="Helical" evidence="7">
    <location>
        <begin position="185"/>
        <end position="210"/>
    </location>
</feature>
<evidence type="ECO:0000256" key="4">
    <source>
        <dbReference type="ARBA" id="ARBA00023136"/>
    </source>
</evidence>
<evidence type="ECO:0000313" key="9">
    <source>
        <dbReference type="Proteomes" id="UP000815677"/>
    </source>
</evidence>
<evidence type="ECO:0000256" key="2">
    <source>
        <dbReference type="ARBA" id="ARBA00022692"/>
    </source>
</evidence>
<dbReference type="Proteomes" id="UP000815677">
    <property type="component" value="Unassembled WGS sequence"/>
</dbReference>
<evidence type="ECO:0008006" key="10">
    <source>
        <dbReference type="Google" id="ProtNLM"/>
    </source>
</evidence>
<name>A0ABQ0LYK6_MYCCL</name>
<dbReference type="SUPFAM" id="SSF103506">
    <property type="entry name" value="Mitochondrial carrier"/>
    <property type="match status" value="1"/>
</dbReference>
<dbReference type="Gene3D" id="1.50.40.10">
    <property type="entry name" value="Mitochondrial carrier domain"/>
    <property type="match status" value="1"/>
</dbReference>
<dbReference type="EMBL" id="DF849253">
    <property type="protein sequence ID" value="GAT56130.1"/>
    <property type="molecule type" value="Genomic_DNA"/>
</dbReference>
<organism evidence="8 9">
    <name type="scientific">Mycena chlorophos</name>
    <name type="common">Agaric fungus</name>
    <name type="synonym">Agaricus chlorophos</name>
    <dbReference type="NCBI Taxonomy" id="658473"/>
    <lineage>
        <taxon>Eukaryota</taxon>
        <taxon>Fungi</taxon>
        <taxon>Dikarya</taxon>
        <taxon>Basidiomycota</taxon>
        <taxon>Agaricomycotina</taxon>
        <taxon>Agaricomycetes</taxon>
        <taxon>Agaricomycetidae</taxon>
        <taxon>Agaricales</taxon>
        <taxon>Marasmiineae</taxon>
        <taxon>Mycenaceae</taxon>
        <taxon>Mycena</taxon>
    </lineage>
</organism>
<keyword evidence="4 5" id="KW-0472">Membrane</keyword>
<feature type="transmembrane region" description="Helical" evidence="7">
    <location>
        <begin position="82"/>
        <end position="105"/>
    </location>
</feature>
<comment type="similarity">
    <text evidence="6">Belongs to the mitochondrial carrier (TC 2.A.29) family.</text>
</comment>
<feature type="transmembrane region" description="Helical" evidence="7">
    <location>
        <begin position="20"/>
        <end position="39"/>
    </location>
</feature>
<keyword evidence="6" id="KW-0813">Transport</keyword>
<comment type="subcellular location">
    <subcellularLocation>
        <location evidence="1">Membrane</location>
        <topology evidence="1">Multi-pass membrane protein</topology>
    </subcellularLocation>
</comment>
<evidence type="ECO:0000256" key="6">
    <source>
        <dbReference type="RuleBase" id="RU000488"/>
    </source>
</evidence>
<protein>
    <recommendedName>
        <fullName evidence="10">Mitochondrial carrier</fullName>
    </recommendedName>
</protein>
<feature type="transmembrane region" description="Helical" evidence="7">
    <location>
        <begin position="225"/>
        <end position="244"/>
    </location>
</feature>
<keyword evidence="3 7" id="KW-1133">Transmembrane helix</keyword>